<dbReference type="EMBL" id="CP062796">
    <property type="protein sequence ID" value="QUL99060.1"/>
    <property type="molecule type" value="Genomic_DNA"/>
</dbReference>
<reference evidence="2" key="1">
    <citation type="submission" date="2020-10" db="EMBL/GenBank/DDBJ databases">
        <authorList>
            <person name="Kadnikov V."/>
            <person name="Beletsky A.V."/>
            <person name="Mardanov A.V."/>
            <person name="Karnachuk O.V."/>
            <person name="Ravin N.V."/>
        </authorList>
    </citation>
    <scope>NUCLEOTIDE SEQUENCE</scope>
    <source>
        <strain evidence="2">Bu02</strain>
    </source>
</reference>
<feature type="domain" description="NYN" evidence="1">
    <location>
        <begin position="4"/>
        <end position="151"/>
    </location>
</feature>
<name>A0AAT9LGU1_9FIRM</name>
<organism evidence="2">
    <name type="scientific">Candidatus Fermentithermobacillus carboniphilus</name>
    <dbReference type="NCBI Taxonomy" id="3085328"/>
    <lineage>
        <taxon>Bacteria</taxon>
        <taxon>Bacillati</taxon>
        <taxon>Bacillota</taxon>
        <taxon>Candidatus Fermentithermobacillia</taxon>
        <taxon>Candidatus Fermentithermobacillales</taxon>
        <taxon>Candidatus Fermentithermobacillaceae</taxon>
        <taxon>Candidatus Fermentithermobacillus</taxon>
    </lineage>
</organism>
<dbReference type="KEGG" id="fcz:IMF26_03040"/>
<protein>
    <submittedName>
        <fullName evidence="2">NYN domain-containing protein</fullName>
    </submittedName>
</protein>
<dbReference type="Pfam" id="PF01936">
    <property type="entry name" value="NYN"/>
    <property type="match status" value="1"/>
</dbReference>
<gene>
    <name evidence="2" type="ORF">IMF26_03040</name>
</gene>
<sequence length="163" mass="18729">MGNVAILLDSGYLNNVLKKYYGETRLDYREFADWVCDKGSLFQVYYYDCLPYQSANPTPEEAQMISKKQKFLQSLRKIDRFTVRLGRLEYRGHTDDGKPIFQQKRIDLQIGLDVASLVFNQRIDTIAIVSGDSDLIPAIELAKNNGIIIRLVHGPKPTYHQDL</sequence>
<evidence type="ECO:0000259" key="1">
    <source>
        <dbReference type="Pfam" id="PF01936"/>
    </source>
</evidence>
<dbReference type="InterPro" id="IPR021139">
    <property type="entry name" value="NYN"/>
</dbReference>
<dbReference type="InterPro" id="IPR047140">
    <property type="entry name" value="LabA"/>
</dbReference>
<dbReference type="AlphaFoldDB" id="A0AAT9LGU1"/>
<accession>A0AAT9LGU1</accession>
<dbReference type="GO" id="GO:0004540">
    <property type="term" value="F:RNA nuclease activity"/>
    <property type="evidence" value="ECO:0007669"/>
    <property type="project" value="InterPro"/>
</dbReference>
<dbReference type="Gene3D" id="3.40.50.1010">
    <property type="entry name" value="5'-nuclease"/>
    <property type="match status" value="1"/>
</dbReference>
<dbReference type="PANTHER" id="PTHR35458">
    <property type="entry name" value="SLR0755 PROTEIN"/>
    <property type="match status" value="1"/>
</dbReference>
<evidence type="ECO:0000313" key="2">
    <source>
        <dbReference type="EMBL" id="QUL99060.1"/>
    </source>
</evidence>
<proteinExistence type="predicted"/>
<dbReference type="PANTHER" id="PTHR35458:SF8">
    <property type="entry name" value="SLR0650 PROTEIN"/>
    <property type="match status" value="1"/>
</dbReference>
<reference evidence="2" key="2">
    <citation type="journal article" date="2023" name="Biology">
        <title>Prokaryotic Life Associated with Coal-Fire Gas Vents Revealed by Metagenomics.</title>
        <authorList>
            <person name="Kadnikov V.V."/>
            <person name="Mardanov A.V."/>
            <person name="Beletsky A.V."/>
            <person name="Karnachuk O.V."/>
            <person name="Ravin N.V."/>
        </authorList>
    </citation>
    <scope>NUCLEOTIDE SEQUENCE</scope>
    <source>
        <strain evidence="2">Bu02</strain>
    </source>
</reference>